<evidence type="ECO:0000256" key="9">
    <source>
        <dbReference type="PIRNR" id="PIRNR000094"/>
    </source>
</evidence>
<keyword evidence="9 11" id="KW-0520">NAD</keyword>
<keyword evidence="6" id="KW-0443">Lipid metabolism</keyword>
<evidence type="ECO:0000256" key="3">
    <source>
        <dbReference type="ARBA" id="ARBA00022516"/>
    </source>
</evidence>
<protein>
    <recommendedName>
        <fullName evidence="9">Enoyl-[acyl-carrier-protein] reductase [NADH]</fullName>
        <ecNumber evidence="9">1.3.1.9</ecNumber>
    </recommendedName>
</protein>
<dbReference type="GO" id="GO:0004318">
    <property type="term" value="F:enoyl-[acyl-carrier-protein] reductase (NADH) activity"/>
    <property type="evidence" value="ECO:0007669"/>
    <property type="project" value="UniProtKB-EC"/>
</dbReference>
<sequence length="281" mass="29898">MPDFPECCDPAELLDLSGRKGLVIGIANDRSLAWPAAMHFRQAGAELAITYVDERTRPYVAPLASRLDAPIVLPCDVNVPRELDAVFDTIARRWGRLDFILHAVGSVPPADLHGRLTDCSAEGFSKAMAVSVHSLIRMAHLAEPLMTDGGSLITLSYLGGERVVENYNVMGPVKAALEATVRYLAHELGPANIRVNAISAGPVQTRAASGLTGFASLLDATARAAPLRRNIEADEVGRAALLFASDYTSGITGEVLHVDAGVHVESPVRAAGKNTKSEDAR</sequence>
<keyword evidence="3 9" id="KW-0444">Lipid biosynthesis</keyword>
<dbReference type="InterPro" id="IPR036291">
    <property type="entry name" value="NAD(P)-bd_dom_sf"/>
</dbReference>
<feature type="binding site" evidence="11">
    <location>
        <position position="104"/>
    </location>
    <ligand>
        <name>NAD(+)</name>
        <dbReference type="ChEBI" id="CHEBI:57540"/>
    </ligand>
</feature>
<dbReference type="Gene3D" id="3.40.50.720">
    <property type="entry name" value="NAD(P)-binding Rossmann-like Domain"/>
    <property type="match status" value="1"/>
</dbReference>
<dbReference type="STRING" id="1173584.SAMN05444851_1734"/>
<dbReference type="OrthoDB" id="9803628at2"/>
<evidence type="ECO:0000313" key="12">
    <source>
        <dbReference type="EMBL" id="SEW15302.1"/>
    </source>
</evidence>
<evidence type="ECO:0000313" key="13">
    <source>
        <dbReference type="Proteomes" id="UP000199650"/>
    </source>
</evidence>
<evidence type="ECO:0000256" key="7">
    <source>
        <dbReference type="ARBA" id="ARBA00023160"/>
    </source>
</evidence>
<evidence type="ECO:0000256" key="4">
    <source>
        <dbReference type="ARBA" id="ARBA00022832"/>
    </source>
</evidence>
<evidence type="ECO:0000256" key="5">
    <source>
        <dbReference type="ARBA" id="ARBA00023002"/>
    </source>
</evidence>
<evidence type="ECO:0000256" key="2">
    <source>
        <dbReference type="ARBA" id="ARBA00009233"/>
    </source>
</evidence>
<dbReference type="InterPro" id="IPR002347">
    <property type="entry name" value="SDR_fam"/>
</dbReference>
<evidence type="ECO:0000256" key="6">
    <source>
        <dbReference type="ARBA" id="ARBA00023098"/>
    </source>
</evidence>
<dbReference type="PANTHER" id="PTHR43159">
    <property type="entry name" value="ENOYL-[ACYL-CARRIER-PROTEIN] REDUCTASE"/>
    <property type="match status" value="1"/>
</dbReference>
<dbReference type="Pfam" id="PF13561">
    <property type="entry name" value="adh_short_C2"/>
    <property type="match status" value="1"/>
</dbReference>
<feature type="active site" description="Proton acceptor" evidence="10">
    <location>
        <position position="167"/>
    </location>
</feature>
<dbReference type="GO" id="GO:0006633">
    <property type="term" value="P:fatty acid biosynthetic process"/>
    <property type="evidence" value="ECO:0007669"/>
    <property type="project" value="UniProtKB-UniPathway"/>
</dbReference>
<dbReference type="RefSeq" id="WP_091429902.1">
    <property type="nucleotide sequence ID" value="NZ_FOJB01000001.1"/>
</dbReference>
<comment type="pathway">
    <text evidence="1">Lipid metabolism; fatty acid biosynthesis.</text>
</comment>
<dbReference type="EMBL" id="FOJB01000001">
    <property type="protein sequence ID" value="SEW15302.1"/>
    <property type="molecule type" value="Genomic_DNA"/>
</dbReference>
<dbReference type="UniPathway" id="UPA00094"/>
<dbReference type="PIRSF" id="PIRSF000094">
    <property type="entry name" value="Enoyl-ACP_rdct"/>
    <property type="match status" value="1"/>
</dbReference>
<feature type="binding site" evidence="11">
    <location>
        <position position="25"/>
    </location>
    <ligand>
        <name>NAD(+)</name>
        <dbReference type="ChEBI" id="CHEBI:57540"/>
    </ligand>
</feature>
<feature type="binding site" evidence="11">
    <location>
        <begin position="76"/>
        <end position="77"/>
    </location>
    <ligand>
        <name>NAD(+)</name>
        <dbReference type="ChEBI" id="CHEBI:57540"/>
    </ligand>
</feature>
<feature type="binding site" evidence="11">
    <location>
        <position position="174"/>
    </location>
    <ligand>
        <name>NAD(+)</name>
        <dbReference type="ChEBI" id="CHEBI:57540"/>
    </ligand>
</feature>
<dbReference type="CDD" id="cd05372">
    <property type="entry name" value="ENR_SDR"/>
    <property type="match status" value="1"/>
</dbReference>
<keyword evidence="13" id="KW-1185">Reference proteome</keyword>
<reference evidence="12 13" key="1">
    <citation type="submission" date="2016-10" db="EMBL/GenBank/DDBJ databases">
        <authorList>
            <person name="de Groot N.N."/>
        </authorList>
    </citation>
    <scope>NUCLEOTIDE SEQUENCE [LARGE SCALE GENOMIC DNA]</scope>
    <source>
        <strain evidence="12 13">DSM 29439</strain>
    </source>
</reference>
<comment type="similarity">
    <text evidence="2 9">Belongs to the short-chain dehydrogenases/reductases (SDR) family. FabI subfamily.</text>
</comment>
<accession>A0A1I0PLQ2</accession>
<evidence type="ECO:0000256" key="1">
    <source>
        <dbReference type="ARBA" id="ARBA00005194"/>
    </source>
</evidence>
<gene>
    <name evidence="12" type="ORF">SAMN05444851_1734</name>
</gene>
<feature type="active site" description="Proton acceptor" evidence="10">
    <location>
        <position position="157"/>
    </location>
</feature>
<dbReference type="NCBIfam" id="NF005717">
    <property type="entry name" value="PRK07533.1"/>
    <property type="match status" value="1"/>
</dbReference>
<dbReference type="Gene3D" id="1.10.8.400">
    <property type="entry name" value="Enoyl acyl carrier protein reductase"/>
    <property type="match status" value="1"/>
</dbReference>
<dbReference type="AlphaFoldDB" id="A0A1I0PLQ2"/>
<evidence type="ECO:0000256" key="8">
    <source>
        <dbReference type="ARBA" id="ARBA00048572"/>
    </source>
</evidence>
<dbReference type="EC" id="1.3.1.9" evidence="9"/>
<name>A0A1I0PLQ2_9RHOB</name>
<proteinExistence type="inferred from homology"/>
<feature type="binding site" evidence="11">
    <location>
        <begin position="203"/>
        <end position="207"/>
    </location>
    <ligand>
        <name>NAD(+)</name>
        <dbReference type="ChEBI" id="CHEBI:57540"/>
    </ligand>
</feature>
<dbReference type="SUPFAM" id="SSF51735">
    <property type="entry name" value="NAD(P)-binding Rossmann-fold domains"/>
    <property type="match status" value="1"/>
</dbReference>
<dbReference type="InterPro" id="IPR014358">
    <property type="entry name" value="Enoyl-ACP_Rdtase_NADH"/>
</dbReference>
<organism evidence="12 13">
    <name type="scientific">Aliiroseovarius sediminilitoris</name>
    <dbReference type="NCBI Taxonomy" id="1173584"/>
    <lineage>
        <taxon>Bacteria</taxon>
        <taxon>Pseudomonadati</taxon>
        <taxon>Pseudomonadota</taxon>
        <taxon>Alphaproteobacteria</taxon>
        <taxon>Rhodobacterales</taxon>
        <taxon>Paracoccaceae</taxon>
        <taxon>Aliiroseovarius</taxon>
    </lineage>
</organism>
<dbReference type="Proteomes" id="UP000199650">
    <property type="component" value="Unassembled WGS sequence"/>
</dbReference>
<keyword evidence="5 9" id="KW-0560">Oxidoreductase</keyword>
<keyword evidence="7 9" id="KW-0275">Fatty acid biosynthesis</keyword>
<dbReference type="PRINTS" id="PR00081">
    <property type="entry name" value="GDHRDH"/>
</dbReference>
<keyword evidence="4" id="KW-0276">Fatty acid metabolism</keyword>
<evidence type="ECO:0000256" key="10">
    <source>
        <dbReference type="PIRSR" id="PIRSR000094-1"/>
    </source>
</evidence>
<evidence type="ECO:0000256" key="11">
    <source>
        <dbReference type="PIRSR" id="PIRSR000094-3"/>
    </source>
</evidence>
<dbReference type="PANTHER" id="PTHR43159:SF2">
    <property type="entry name" value="ENOYL-[ACYL-CARRIER-PROTEIN] REDUCTASE [NADH], CHLOROPLASTIC"/>
    <property type="match status" value="1"/>
</dbReference>
<comment type="catalytic activity">
    <reaction evidence="8 9">
        <text>a 2,3-saturated acyl-[ACP] + NAD(+) = a (2E)-enoyl-[ACP] + NADH + H(+)</text>
        <dbReference type="Rhea" id="RHEA:10240"/>
        <dbReference type="Rhea" id="RHEA-COMP:9925"/>
        <dbReference type="Rhea" id="RHEA-COMP:9926"/>
        <dbReference type="ChEBI" id="CHEBI:15378"/>
        <dbReference type="ChEBI" id="CHEBI:57540"/>
        <dbReference type="ChEBI" id="CHEBI:57945"/>
        <dbReference type="ChEBI" id="CHEBI:78784"/>
        <dbReference type="ChEBI" id="CHEBI:78785"/>
        <dbReference type="EC" id="1.3.1.9"/>
    </reaction>
</comment>